<dbReference type="AlphaFoldDB" id="A0A8T0FQ56"/>
<evidence type="ECO:0000313" key="1">
    <source>
        <dbReference type="EMBL" id="KAF8793314.1"/>
    </source>
</evidence>
<reference evidence="1" key="2">
    <citation type="submission" date="2020-06" db="EMBL/GenBank/DDBJ databases">
        <authorList>
            <person name="Sheffer M."/>
        </authorList>
    </citation>
    <scope>NUCLEOTIDE SEQUENCE</scope>
</reference>
<protein>
    <submittedName>
        <fullName evidence="1">Uncharacterized protein</fullName>
    </submittedName>
</protein>
<organism evidence="1 2">
    <name type="scientific">Argiope bruennichi</name>
    <name type="common">Wasp spider</name>
    <name type="synonym">Aranea bruennichi</name>
    <dbReference type="NCBI Taxonomy" id="94029"/>
    <lineage>
        <taxon>Eukaryota</taxon>
        <taxon>Metazoa</taxon>
        <taxon>Ecdysozoa</taxon>
        <taxon>Arthropoda</taxon>
        <taxon>Chelicerata</taxon>
        <taxon>Arachnida</taxon>
        <taxon>Araneae</taxon>
        <taxon>Araneomorphae</taxon>
        <taxon>Entelegynae</taxon>
        <taxon>Araneoidea</taxon>
        <taxon>Araneidae</taxon>
        <taxon>Argiope</taxon>
    </lineage>
</organism>
<gene>
    <name evidence="1" type="ORF">HNY73_004809</name>
</gene>
<comment type="caution">
    <text evidence="1">The sequence shown here is derived from an EMBL/GenBank/DDBJ whole genome shotgun (WGS) entry which is preliminary data.</text>
</comment>
<name>A0A8T0FQ56_ARGBR</name>
<keyword evidence="2" id="KW-1185">Reference proteome</keyword>
<sequence>MVFNFASNNGQITVKGGRVDLVTPSHNKRRFRVNGSWYLSWCLSLCAVQRDSRPLRNCNLTLFFSPFTWDVAGPIVRQIDRERELRGFGGEDGVGFGFLSDACFVIGCRICIVLF</sequence>
<proteinExistence type="predicted"/>
<dbReference type="EMBL" id="JABXBU010000003">
    <property type="protein sequence ID" value="KAF8793314.1"/>
    <property type="molecule type" value="Genomic_DNA"/>
</dbReference>
<accession>A0A8T0FQ56</accession>
<reference evidence="1" key="1">
    <citation type="journal article" date="2020" name="bioRxiv">
        <title>Chromosome-level reference genome of the European wasp spider Argiope bruennichi: a resource for studies on range expansion and evolutionary adaptation.</title>
        <authorList>
            <person name="Sheffer M.M."/>
            <person name="Hoppe A."/>
            <person name="Krehenwinkel H."/>
            <person name="Uhl G."/>
            <person name="Kuss A.W."/>
            <person name="Jensen L."/>
            <person name="Jensen C."/>
            <person name="Gillespie R.G."/>
            <person name="Hoff K.J."/>
            <person name="Prost S."/>
        </authorList>
    </citation>
    <scope>NUCLEOTIDE SEQUENCE</scope>
</reference>
<dbReference type="Proteomes" id="UP000807504">
    <property type="component" value="Unassembled WGS sequence"/>
</dbReference>
<evidence type="ECO:0000313" key="2">
    <source>
        <dbReference type="Proteomes" id="UP000807504"/>
    </source>
</evidence>